<proteinExistence type="predicted"/>
<feature type="region of interest" description="Disordered" evidence="3">
    <location>
        <begin position="555"/>
        <end position="578"/>
    </location>
</feature>
<evidence type="ECO:0000313" key="5">
    <source>
        <dbReference type="EMBL" id="KAF4651390.1"/>
    </source>
</evidence>
<dbReference type="InterPro" id="IPR007052">
    <property type="entry name" value="CS_dom"/>
</dbReference>
<dbReference type="PROSITE" id="PS51203">
    <property type="entry name" value="CS"/>
    <property type="match status" value="1"/>
</dbReference>
<sequence length="1081" mass="120035">VMIPASPSQPMRVLRGPQVKDKNNDEFLDGIKQEFHQKHTDVVIDKDALMAHLSGESKIDTSDLMATAAKTVPKLRIIPLAFAAPESDHLGVQMYVDENAGDVGLKENGRAGGIAAICGCPRKSIRGDVFISRVLSDAHHWWREDFEIPDIRPSAEWIQTAHKVKARLEEEAKAAMENAADPLADLPEGYYDLEAVDDSDDEEDEEPAQADGHSAATKQPAAPVVKRPEDMGALDSNTYHNNYRFRQMKGKVTVAIEVEDDIRDEDVRVTIKPNHLTVRIKGAEGLDGELSGKVDPRKSSWELDDGEVKITLQKASISDPEDEDRTWFDWWGDLWAKKMPMLGHLRCRLAPFENMVIEPPSILQVRIRQGKCVHVIGRPTPRGLLLRPVSYVKPELAVLPLQCLALEPRAAYDHHKRAYDDTRVGREPNVLATTHGEGHDTAVTSAELAHSFPSESVSITNCRVASSFSSSSSTRGLGDQLDALCVRTILERYLESPDGAGEAELLSTTKRSRSASEVEEIFRGLEGDAPSSAAEPREWATFGPWGACGWGIPSSEVSSKSDRDTTSQRLSDSPPSVARTRTVADIEAIYQQLREARGRPAMEDGPSREVVVVAADLGVGGVRLLERMCARRIQRAWRAYAKRQETVSRALMLGLMGVAIRRKCTKERRSDADIWWRRHYFRRPCKIEGQSDSHNPPSSSHVTYTLGRFLLIKPLASPQALNSLTSELVAATAGEDAVVKHREYSIEEALTLIIVARAPTRAVPPSQPVSRLSGAAVVAEYVRAFDEGFTEAVRGSLWELTLQVRKRAPARLSECAERLARAKSFLLSGFVMMIRSLCTLICVLVVVWSRSLERFPSSDYCMDAILPGPSSDLHFQPEGADKSLGNVFIAVIDINNVQKQGRLFVSARYRLRFNGEVRVTGRHTRERLNDPNAFPYLLLDYSLKYNEFEDGVELYNLKGKMLAHFSKIICPSLGRADDSAPITLQLYCSKQARLSVDDEGIVRLDLTAAGSLDNPLVSYFGPYREVDRKIPLLPFAFGRFAFSLTRVDNTTLKLIPESAPEKAFLMKTPTSPEEKRECGAL</sequence>
<dbReference type="InterPro" id="IPR008978">
    <property type="entry name" value="HSP20-like_chaperone"/>
</dbReference>
<protein>
    <recommendedName>
        <fullName evidence="4">CS domain-containing protein</fullName>
    </recommendedName>
</protein>
<feature type="compositionally biased region" description="Acidic residues" evidence="3">
    <location>
        <begin position="197"/>
        <end position="208"/>
    </location>
</feature>
<gene>
    <name evidence="5" type="ORF">FOZ61_010515</name>
</gene>
<dbReference type="GO" id="GO:0051082">
    <property type="term" value="F:unfolded protein binding"/>
    <property type="evidence" value="ECO:0007669"/>
    <property type="project" value="TreeGrafter"/>
</dbReference>
<reference evidence="5 6" key="1">
    <citation type="submission" date="2020-04" db="EMBL/GenBank/DDBJ databases">
        <title>Perkinsus olseni comparative genomics.</title>
        <authorList>
            <person name="Bogema D.R."/>
        </authorList>
    </citation>
    <scope>NUCLEOTIDE SEQUENCE [LARGE SCALE GENOMIC DNA]</scope>
    <source>
        <strain evidence="5">ATCC PRA-179</strain>
    </source>
</reference>
<dbReference type="Pfam" id="PF04969">
    <property type="entry name" value="CS"/>
    <property type="match status" value="1"/>
</dbReference>
<evidence type="ECO:0000256" key="1">
    <source>
        <dbReference type="ARBA" id="ARBA00004496"/>
    </source>
</evidence>
<evidence type="ECO:0000259" key="4">
    <source>
        <dbReference type="PROSITE" id="PS51203"/>
    </source>
</evidence>
<feature type="non-terminal residue" evidence="5">
    <location>
        <position position="1"/>
    </location>
</feature>
<dbReference type="CDD" id="cd06467">
    <property type="entry name" value="p23_NUDC_like"/>
    <property type="match status" value="1"/>
</dbReference>
<name>A0A7J6KWA9_PEROL</name>
<organism evidence="5 6">
    <name type="scientific">Perkinsus olseni</name>
    <name type="common">Perkinsus atlanticus</name>
    <dbReference type="NCBI Taxonomy" id="32597"/>
    <lineage>
        <taxon>Eukaryota</taxon>
        <taxon>Sar</taxon>
        <taxon>Alveolata</taxon>
        <taxon>Perkinsozoa</taxon>
        <taxon>Perkinsea</taxon>
        <taxon>Perkinsida</taxon>
        <taxon>Perkinsidae</taxon>
        <taxon>Perkinsus</taxon>
    </lineage>
</organism>
<dbReference type="SUPFAM" id="SSF49764">
    <property type="entry name" value="HSP20-like chaperones"/>
    <property type="match status" value="1"/>
</dbReference>
<dbReference type="Proteomes" id="UP000570595">
    <property type="component" value="Unassembled WGS sequence"/>
</dbReference>
<feature type="domain" description="CS" evidence="4">
    <location>
        <begin position="238"/>
        <end position="335"/>
    </location>
</feature>
<comment type="subcellular location">
    <subcellularLocation>
        <location evidence="1">Cytoplasm</location>
    </subcellularLocation>
</comment>
<feature type="region of interest" description="Disordered" evidence="3">
    <location>
        <begin position="197"/>
        <end position="235"/>
    </location>
</feature>
<dbReference type="GO" id="GO:0006457">
    <property type="term" value="P:protein folding"/>
    <property type="evidence" value="ECO:0007669"/>
    <property type="project" value="TreeGrafter"/>
</dbReference>
<accession>A0A7J6KWA9</accession>
<comment type="caution">
    <text evidence="5">The sequence shown here is derived from an EMBL/GenBank/DDBJ whole genome shotgun (WGS) entry which is preliminary data.</text>
</comment>
<evidence type="ECO:0000313" key="6">
    <source>
        <dbReference type="Proteomes" id="UP000570595"/>
    </source>
</evidence>
<dbReference type="AlphaFoldDB" id="A0A7J6KWA9"/>
<dbReference type="GO" id="GO:0005737">
    <property type="term" value="C:cytoplasm"/>
    <property type="evidence" value="ECO:0007669"/>
    <property type="project" value="UniProtKB-SubCell"/>
</dbReference>
<evidence type="ECO:0000256" key="3">
    <source>
        <dbReference type="SAM" id="MobiDB-lite"/>
    </source>
</evidence>
<dbReference type="OrthoDB" id="8062037at2759"/>
<dbReference type="Gene3D" id="2.60.40.790">
    <property type="match status" value="1"/>
</dbReference>
<dbReference type="EMBL" id="JABAHT010000861">
    <property type="protein sequence ID" value="KAF4651390.1"/>
    <property type="molecule type" value="Genomic_DNA"/>
</dbReference>
<evidence type="ECO:0000256" key="2">
    <source>
        <dbReference type="ARBA" id="ARBA00022490"/>
    </source>
</evidence>
<dbReference type="PANTHER" id="PTHR12356:SF3">
    <property type="entry name" value="NUCLEAR MIGRATION PROTEIN NUDC"/>
    <property type="match status" value="1"/>
</dbReference>
<dbReference type="CDD" id="cd23767">
    <property type="entry name" value="IQCD"/>
    <property type="match status" value="1"/>
</dbReference>
<dbReference type="InterPro" id="IPR037898">
    <property type="entry name" value="NudC_fam"/>
</dbReference>
<keyword evidence="2" id="KW-0963">Cytoplasm</keyword>
<dbReference type="PANTHER" id="PTHR12356">
    <property type="entry name" value="NUCLEAR MOVEMENT PROTEIN NUDC"/>
    <property type="match status" value="1"/>
</dbReference>